<protein>
    <submittedName>
        <fullName evidence="1">Uncharacterized protein</fullName>
    </submittedName>
</protein>
<dbReference type="GO" id="GO:0030155">
    <property type="term" value="P:regulation of cell adhesion"/>
    <property type="evidence" value="ECO:0007669"/>
    <property type="project" value="TreeGrafter"/>
</dbReference>
<dbReference type="InterPro" id="IPR013083">
    <property type="entry name" value="Znf_RING/FYVE/PHD"/>
</dbReference>
<dbReference type="GO" id="GO:0061630">
    <property type="term" value="F:ubiquitin protein ligase activity"/>
    <property type="evidence" value="ECO:0007669"/>
    <property type="project" value="InterPro"/>
</dbReference>
<organism evidence="1 2">
    <name type="scientific">Eptatretus burgeri</name>
    <name type="common">Inshore hagfish</name>
    <dbReference type="NCBI Taxonomy" id="7764"/>
    <lineage>
        <taxon>Eukaryota</taxon>
        <taxon>Metazoa</taxon>
        <taxon>Chordata</taxon>
        <taxon>Craniata</taxon>
        <taxon>Vertebrata</taxon>
        <taxon>Cyclostomata</taxon>
        <taxon>Myxini</taxon>
        <taxon>Myxiniformes</taxon>
        <taxon>Myxinidae</taxon>
        <taxon>Eptatretinae</taxon>
        <taxon>Eptatretus</taxon>
    </lineage>
</organism>
<reference evidence="1" key="1">
    <citation type="submission" date="2025-08" db="UniProtKB">
        <authorList>
            <consortium name="Ensembl"/>
        </authorList>
    </citation>
    <scope>IDENTIFICATION</scope>
</reference>
<dbReference type="Proteomes" id="UP000694388">
    <property type="component" value="Unplaced"/>
</dbReference>
<name>A0A8C4Q8L4_EPTBU</name>
<evidence type="ECO:0000313" key="2">
    <source>
        <dbReference type="Proteomes" id="UP000694388"/>
    </source>
</evidence>
<dbReference type="Ensembl" id="ENSEBUT00000012289.1">
    <property type="protein sequence ID" value="ENSEBUP00000011715.1"/>
    <property type="gene ID" value="ENSEBUG00000007507.1"/>
</dbReference>
<dbReference type="InterPro" id="IPR040383">
    <property type="entry name" value="HAKAI/CBLL2"/>
</dbReference>
<reference evidence="1" key="2">
    <citation type="submission" date="2025-09" db="UniProtKB">
        <authorList>
            <consortium name="Ensembl"/>
        </authorList>
    </citation>
    <scope>IDENTIFICATION</scope>
</reference>
<sequence>MGSRVDSGGSEKSGSFTATWEAGLGEDISKSCRRIQMKLGGQVGCVARTNCFSFDKTNNTLNQDVRHQSIYSGREAGSSGVVPQDDETDNDLEGEAGSVLMGSADVRRSIPIKLISERPGALRVGTHPWKKYKAHNTTSEREVSVGFGDNGFQHDDFGADHDKPLRIIWNCKINILGRKEETPIHFCDKCALPIKIYGRMVSIWRRKICIC</sequence>
<accession>A0A8C4Q8L4</accession>
<dbReference type="Gene3D" id="3.30.40.10">
    <property type="entry name" value="Zinc/RING finger domain, C3HC4 (zinc finger)"/>
    <property type="match status" value="1"/>
</dbReference>
<dbReference type="AlphaFoldDB" id="A0A8C4Q8L4"/>
<keyword evidence="2" id="KW-1185">Reference proteome</keyword>
<proteinExistence type="predicted"/>
<dbReference type="GO" id="GO:0016567">
    <property type="term" value="P:protein ubiquitination"/>
    <property type="evidence" value="ECO:0007669"/>
    <property type="project" value="InterPro"/>
</dbReference>
<dbReference type="PANTHER" id="PTHR13480:SF0">
    <property type="entry name" value="E3 UBIQUITIN-PROTEIN LIGASE HAKAI"/>
    <property type="match status" value="1"/>
</dbReference>
<evidence type="ECO:0000313" key="1">
    <source>
        <dbReference type="Ensembl" id="ENSEBUP00000011715.1"/>
    </source>
</evidence>
<dbReference type="PANTHER" id="PTHR13480">
    <property type="entry name" value="E3 UBIQUITIN-PROTEIN LIGASE HAKAI-RELATED"/>
    <property type="match status" value="1"/>
</dbReference>